<proteinExistence type="predicted"/>
<comment type="caution">
    <text evidence="2">The sequence shown here is derived from an EMBL/GenBank/DDBJ whole genome shotgun (WGS) entry which is preliminary data.</text>
</comment>
<keyword evidence="3" id="KW-1185">Reference proteome</keyword>
<evidence type="ECO:0000313" key="3">
    <source>
        <dbReference type="Proteomes" id="UP001152622"/>
    </source>
</evidence>
<evidence type="ECO:0000313" key="2">
    <source>
        <dbReference type="EMBL" id="KAJ8381170.1"/>
    </source>
</evidence>
<feature type="region of interest" description="Disordered" evidence="1">
    <location>
        <begin position="126"/>
        <end position="160"/>
    </location>
</feature>
<sequence length="172" mass="20146">MLRAQTLTEEQQTDFVLGALEGTARREVQLIKEKQQKDIDTLWKELERYGWLTPLPLIRNQLFQCQQRPGVPLFDYQLNLRELYSRWRKQEPGGEDEGDILLRDQFLLGLQEGSLKQELQRQGEARALERELRGEEGPVSQPPITALAAREPPGRIEADLEQWKEEVKRELR</sequence>
<organism evidence="2 3">
    <name type="scientific">Synaphobranchus kaupii</name>
    <name type="common">Kaup's arrowtooth eel</name>
    <dbReference type="NCBI Taxonomy" id="118154"/>
    <lineage>
        <taxon>Eukaryota</taxon>
        <taxon>Metazoa</taxon>
        <taxon>Chordata</taxon>
        <taxon>Craniata</taxon>
        <taxon>Vertebrata</taxon>
        <taxon>Euteleostomi</taxon>
        <taxon>Actinopterygii</taxon>
        <taxon>Neopterygii</taxon>
        <taxon>Teleostei</taxon>
        <taxon>Anguilliformes</taxon>
        <taxon>Synaphobranchidae</taxon>
        <taxon>Synaphobranchus</taxon>
    </lineage>
</organism>
<gene>
    <name evidence="2" type="ORF">SKAU_G00019480</name>
</gene>
<dbReference type="Proteomes" id="UP001152622">
    <property type="component" value="Chromosome 1"/>
</dbReference>
<dbReference type="AlphaFoldDB" id="A0A9Q1GBK8"/>
<reference evidence="2" key="1">
    <citation type="journal article" date="2023" name="Science">
        <title>Genome structures resolve the early diversification of teleost fishes.</title>
        <authorList>
            <person name="Parey E."/>
            <person name="Louis A."/>
            <person name="Montfort J."/>
            <person name="Bouchez O."/>
            <person name="Roques C."/>
            <person name="Iampietro C."/>
            <person name="Lluch J."/>
            <person name="Castinel A."/>
            <person name="Donnadieu C."/>
            <person name="Desvignes T."/>
            <person name="Floi Bucao C."/>
            <person name="Jouanno E."/>
            <person name="Wen M."/>
            <person name="Mejri S."/>
            <person name="Dirks R."/>
            <person name="Jansen H."/>
            <person name="Henkel C."/>
            <person name="Chen W.J."/>
            <person name="Zahm M."/>
            <person name="Cabau C."/>
            <person name="Klopp C."/>
            <person name="Thompson A.W."/>
            <person name="Robinson-Rechavi M."/>
            <person name="Braasch I."/>
            <person name="Lecointre G."/>
            <person name="Bobe J."/>
            <person name="Postlethwait J.H."/>
            <person name="Berthelot C."/>
            <person name="Roest Crollius H."/>
            <person name="Guiguen Y."/>
        </authorList>
    </citation>
    <scope>NUCLEOTIDE SEQUENCE</scope>
    <source>
        <strain evidence="2">WJC10195</strain>
    </source>
</reference>
<feature type="compositionally biased region" description="Basic and acidic residues" evidence="1">
    <location>
        <begin position="126"/>
        <end position="136"/>
    </location>
</feature>
<name>A0A9Q1GBK8_SYNKA</name>
<dbReference type="OrthoDB" id="10067927at2759"/>
<dbReference type="EMBL" id="JAINUF010000001">
    <property type="protein sequence ID" value="KAJ8381170.1"/>
    <property type="molecule type" value="Genomic_DNA"/>
</dbReference>
<protein>
    <submittedName>
        <fullName evidence="2">Uncharacterized protein</fullName>
    </submittedName>
</protein>
<accession>A0A9Q1GBK8</accession>
<evidence type="ECO:0000256" key="1">
    <source>
        <dbReference type="SAM" id="MobiDB-lite"/>
    </source>
</evidence>